<reference evidence="1 2" key="1">
    <citation type="journal article" date="2022" name="Plant J.">
        <title>Chromosome-level genome of Camellia lanceoleosa provides a valuable resource for understanding genome evolution and self-incompatibility.</title>
        <authorList>
            <person name="Gong W."/>
            <person name="Xiao S."/>
            <person name="Wang L."/>
            <person name="Liao Z."/>
            <person name="Chang Y."/>
            <person name="Mo W."/>
            <person name="Hu G."/>
            <person name="Li W."/>
            <person name="Zhao G."/>
            <person name="Zhu H."/>
            <person name="Hu X."/>
            <person name="Ji K."/>
            <person name="Xiang X."/>
            <person name="Song Q."/>
            <person name="Yuan D."/>
            <person name="Jin S."/>
            <person name="Zhang L."/>
        </authorList>
    </citation>
    <scope>NUCLEOTIDE SEQUENCE [LARGE SCALE GENOMIC DNA]</scope>
    <source>
        <strain evidence="1">SQ_2022a</strain>
    </source>
</reference>
<dbReference type="EMBL" id="CM045765">
    <property type="protein sequence ID" value="KAI8000659.1"/>
    <property type="molecule type" value="Genomic_DNA"/>
</dbReference>
<keyword evidence="2" id="KW-1185">Reference proteome</keyword>
<protein>
    <submittedName>
        <fullName evidence="1">V-type proton ATPase subunit a2</fullName>
    </submittedName>
</protein>
<gene>
    <name evidence="1" type="ORF">LOK49_LG09G02456</name>
</gene>
<dbReference type="Proteomes" id="UP001060215">
    <property type="component" value="Chromosome 8"/>
</dbReference>
<evidence type="ECO:0000313" key="1">
    <source>
        <dbReference type="EMBL" id="KAI8000659.1"/>
    </source>
</evidence>
<name>A0ACC0GI74_9ERIC</name>
<sequence length="167" mass="19327">MFLLREKFGFSEAFEFIKEKFGVLAVVSYFGGFKSWVDCCQASDFLVSSKSHAVKEEKELDDHVYSNDVYADTTSLLDQVEKIVFVVFFLGKQAKTKTLKICEAFGAIFYFVLEDIMKQRPLTQEIGLVLKKLFEDGIVKHEDLFIISKLWFDFMLLIMLVLLIFVV</sequence>
<evidence type="ECO:0000313" key="2">
    <source>
        <dbReference type="Proteomes" id="UP001060215"/>
    </source>
</evidence>
<proteinExistence type="predicted"/>
<accession>A0ACC0GI74</accession>
<comment type="caution">
    <text evidence="1">The sequence shown here is derived from an EMBL/GenBank/DDBJ whole genome shotgun (WGS) entry which is preliminary data.</text>
</comment>
<organism evidence="1 2">
    <name type="scientific">Camellia lanceoleosa</name>
    <dbReference type="NCBI Taxonomy" id="1840588"/>
    <lineage>
        <taxon>Eukaryota</taxon>
        <taxon>Viridiplantae</taxon>
        <taxon>Streptophyta</taxon>
        <taxon>Embryophyta</taxon>
        <taxon>Tracheophyta</taxon>
        <taxon>Spermatophyta</taxon>
        <taxon>Magnoliopsida</taxon>
        <taxon>eudicotyledons</taxon>
        <taxon>Gunneridae</taxon>
        <taxon>Pentapetalae</taxon>
        <taxon>asterids</taxon>
        <taxon>Ericales</taxon>
        <taxon>Theaceae</taxon>
        <taxon>Camellia</taxon>
    </lineage>
</organism>